<keyword evidence="2" id="KW-1185">Reference proteome</keyword>
<proteinExistence type="predicted"/>
<organism evidence="1 2">
    <name type="scientific">Xylaria curta</name>
    <dbReference type="NCBI Taxonomy" id="42375"/>
    <lineage>
        <taxon>Eukaryota</taxon>
        <taxon>Fungi</taxon>
        <taxon>Dikarya</taxon>
        <taxon>Ascomycota</taxon>
        <taxon>Pezizomycotina</taxon>
        <taxon>Sordariomycetes</taxon>
        <taxon>Xylariomycetidae</taxon>
        <taxon>Xylariales</taxon>
        <taxon>Xylariaceae</taxon>
        <taxon>Xylaria</taxon>
    </lineage>
</organism>
<evidence type="ECO:0000313" key="2">
    <source>
        <dbReference type="Proteomes" id="UP001143856"/>
    </source>
</evidence>
<name>A0ACC1PD18_9PEZI</name>
<evidence type="ECO:0000313" key="1">
    <source>
        <dbReference type="EMBL" id="KAJ2989649.1"/>
    </source>
</evidence>
<reference evidence="1" key="1">
    <citation type="submission" date="2022-10" db="EMBL/GenBank/DDBJ databases">
        <title>Genome Sequence of Xylaria curta.</title>
        <authorList>
            <person name="Buettner E."/>
        </authorList>
    </citation>
    <scope>NUCLEOTIDE SEQUENCE</scope>
    <source>
        <strain evidence="1">Babe10</strain>
    </source>
</reference>
<protein>
    <submittedName>
        <fullName evidence="1">Uncharacterized protein</fullName>
    </submittedName>
</protein>
<dbReference type="Proteomes" id="UP001143856">
    <property type="component" value="Unassembled WGS sequence"/>
</dbReference>
<accession>A0ACC1PD18</accession>
<comment type="caution">
    <text evidence="1">The sequence shown here is derived from an EMBL/GenBank/DDBJ whole genome shotgun (WGS) entry which is preliminary data.</text>
</comment>
<sequence length="458" mass="50782">MPSPSIMMGVISALVAGVAALHARVHDDTFTPDLVLSVTRQNVSVAGIERYSTLINSSLPAPMLRIPENQVVWIRVHNEMVDENVTIHWHGLAQAAYPFSDGTPLASQWPIPPKHFFDYELKTLDGTAGTYFYHAHVGFQAVTATGPLIVESAKPPPYAYDDERIVFLQELFNKTDAEVEEGLVATPLRWTGEPQSWLINGKGISSYGIVDPSSATLSVIDVEPHKAYRFRFIAATSLSYASFGFENHTNLEIIEADGHYTKVHSVEFLQMGTGQRFSTLLKTKTCDELKSFGKLDFYMQLESRDRTSVVTNYAILRYDGSKCNSTISTKDLHVPVNANPLTTPIQLPPTVNGFLDYVLQPLEPNDFPAATEVTRRIVINVQQIVNQWYAWENNGVRWTDDASDPLEHTTPSKPYLVALYQNETGYLPNYELAITNGGLDPETKTSAHVHTTGPPAAG</sequence>
<gene>
    <name evidence="1" type="ORF">NUW58_g3367</name>
</gene>
<dbReference type="EMBL" id="JAPDGR010000506">
    <property type="protein sequence ID" value="KAJ2989649.1"/>
    <property type="molecule type" value="Genomic_DNA"/>
</dbReference>